<sequence>MCTSTSLLSHDAFGTRLIIRSFDHPSPAVDICLPPPDPSDPTLRHLGVKVLHEDGSIGVARPVFLEGGACQALSILRFNRA</sequence>
<protein>
    <submittedName>
        <fullName evidence="1">Uncharacterized protein</fullName>
    </submittedName>
</protein>
<reference evidence="1" key="1">
    <citation type="submission" date="2022-07" db="EMBL/GenBank/DDBJ databases">
        <title>Genome analysis of Parmales, a sister group of diatoms, reveals the evolutionary specialization of diatoms from phago-mixotrophs to photoautotrophs.</title>
        <authorList>
            <person name="Ban H."/>
            <person name="Sato S."/>
            <person name="Yoshikawa S."/>
            <person name="Kazumasa Y."/>
            <person name="Nakamura Y."/>
            <person name="Ichinomiya M."/>
            <person name="Saitoh K."/>
            <person name="Sato N."/>
            <person name="Blanc-Mathieu R."/>
            <person name="Endo H."/>
            <person name="Kuwata A."/>
            <person name="Ogata H."/>
        </authorList>
    </citation>
    <scope>NUCLEOTIDE SEQUENCE</scope>
</reference>
<gene>
    <name evidence="1" type="ORF">TrRE_jg538</name>
</gene>
<dbReference type="AlphaFoldDB" id="A0A9W6Z756"/>
<organism evidence="1 2">
    <name type="scientific">Triparma retinervis</name>
    <dbReference type="NCBI Taxonomy" id="2557542"/>
    <lineage>
        <taxon>Eukaryota</taxon>
        <taxon>Sar</taxon>
        <taxon>Stramenopiles</taxon>
        <taxon>Ochrophyta</taxon>
        <taxon>Bolidophyceae</taxon>
        <taxon>Parmales</taxon>
        <taxon>Triparmaceae</taxon>
        <taxon>Triparma</taxon>
    </lineage>
</organism>
<dbReference type="Proteomes" id="UP001165082">
    <property type="component" value="Unassembled WGS sequence"/>
</dbReference>
<comment type="caution">
    <text evidence="1">The sequence shown here is derived from an EMBL/GenBank/DDBJ whole genome shotgun (WGS) entry which is preliminary data.</text>
</comment>
<accession>A0A9W6Z756</accession>
<proteinExistence type="predicted"/>
<evidence type="ECO:0000313" key="1">
    <source>
        <dbReference type="EMBL" id="GMH47011.1"/>
    </source>
</evidence>
<name>A0A9W6Z756_9STRA</name>
<keyword evidence="2" id="KW-1185">Reference proteome</keyword>
<evidence type="ECO:0000313" key="2">
    <source>
        <dbReference type="Proteomes" id="UP001165082"/>
    </source>
</evidence>
<feature type="non-terminal residue" evidence="1">
    <location>
        <position position="81"/>
    </location>
</feature>
<dbReference type="EMBL" id="BRXZ01003090">
    <property type="protein sequence ID" value="GMH47011.1"/>
    <property type="molecule type" value="Genomic_DNA"/>
</dbReference>